<dbReference type="Pfam" id="PF00079">
    <property type="entry name" value="Serpin"/>
    <property type="match status" value="1"/>
</dbReference>
<keyword evidence="2" id="KW-0175">Coiled coil</keyword>
<dbReference type="SMART" id="SM00093">
    <property type="entry name" value="SERPIN"/>
    <property type="match status" value="1"/>
</dbReference>
<dbReference type="PANTHER" id="PTHR11461:SF211">
    <property type="entry name" value="GH10112P-RELATED"/>
    <property type="match status" value="1"/>
</dbReference>
<accession>A0ABT9YBP9</accession>
<dbReference type="PANTHER" id="PTHR11461">
    <property type="entry name" value="SERINE PROTEASE INHIBITOR, SERPIN"/>
    <property type="match status" value="1"/>
</dbReference>
<dbReference type="Gene3D" id="3.30.497.10">
    <property type="entry name" value="Antithrombin, subunit I, domain 2"/>
    <property type="match status" value="1"/>
</dbReference>
<dbReference type="InterPro" id="IPR042185">
    <property type="entry name" value="Serpin_sf_2"/>
</dbReference>
<dbReference type="InterPro" id="IPR036186">
    <property type="entry name" value="Serpin_sf"/>
</dbReference>
<dbReference type="InterPro" id="IPR000215">
    <property type="entry name" value="Serpin_fam"/>
</dbReference>
<keyword evidence="6" id="KW-1185">Reference proteome</keyword>
<dbReference type="RefSeq" id="WP_306978823.1">
    <property type="nucleotide sequence ID" value="NZ_JAUSUA010000001.1"/>
</dbReference>
<dbReference type="PROSITE" id="PS51257">
    <property type="entry name" value="PROKAR_LIPOPROTEIN"/>
    <property type="match status" value="1"/>
</dbReference>
<dbReference type="EMBL" id="JAUSUA010000001">
    <property type="protein sequence ID" value="MDQ0205263.1"/>
    <property type="molecule type" value="Genomic_DNA"/>
</dbReference>
<organism evidence="5 6">
    <name type="scientific">Alkalicoccobacillus murimartini</name>
    <dbReference type="NCBI Taxonomy" id="171685"/>
    <lineage>
        <taxon>Bacteria</taxon>
        <taxon>Bacillati</taxon>
        <taxon>Bacillota</taxon>
        <taxon>Bacilli</taxon>
        <taxon>Bacillales</taxon>
        <taxon>Bacillaceae</taxon>
        <taxon>Alkalicoccobacillus</taxon>
    </lineage>
</organism>
<protein>
    <submittedName>
        <fullName evidence="5">Serpin B</fullName>
    </submittedName>
</protein>
<feature type="region of interest" description="Disordered" evidence="3">
    <location>
        <begin position="23"/>
        <end position="42"/>
    </location>
</feature>
<feature type="domain" description="Serpin" evidence="4">
    <location>
        <begin position="52"/>
        <end position="402"/>
    </location>
</feature>
<dbReference type="PROSITE" id="PS00284">
    <property type="entry name" value="SERPIN"/>
    <property type="match status" value="1"/>
</dbReference>
<evidence type="ECO:0000256" key="1">
    <source>
        <dbReference type="RuleBase" id="RU000411"/>
    </source>
</evidence>
<feature type="coiled-coil region" evidence="2">
    <location>
        <begin position="90"/>
        <end position="117"/>
    </location>
</feature>
<dbReference type="CDD" id="cd19588">
    <property type="entry name" value="serpin_miropin-like"/>
    <property type="match status" value="1"/>
</dbReference>
<comment type="caution">
    <text evidence="5">The sequence shown here is derived from an EMBL/GenBank/DDBJ whole genome shotgun (WGS) entry which is preliminary data.</text>
</comment>
<evidence type="ECO:0000313" key="5">
    <source>
        <dbReference type="EMBL" id="MDQ0205263.1"/>
    </source>
</evidence>
<comment type="similarity">
    <text evidence="1">Belongs to the serpin family.</text>
</comment>
<reference evidence="5 6" key="1">
    <citation type="submission" date="2023-07" db="EMBL/GenBank/DDBJ databases">
        <title>Genomic Encyclopedia of Type Strains, Phase IV (KMG-IV): sequencing the most valuable type-strain genomes for metagenomic binning, comparative biology and taxonomic classification.</title>
        <authorList>
            <person name="Goeker M."/>
        </authorList>
    </citation>
    <scope>NUCLEOTIDE SEQUENCE [LARGE SCALE GENOMIC DNA]</scope>
    <source>
        <strain evidence="5 6">DSM 19154</strain>
    </source>
</reference>
<evidence type="ECO:0000313" key="6">
    <source>
        <dbReference type="Proteomes" id="UP001225034"/>
    </source>
</evidence>
<evidence type="ECO:0000256" key="2">
    <source>
        <dbReference type="SAM" id="Coils"/>
    </source>
</evidence>
<dbReference type="SUPFAM" id="SSF56574">
    <property type="entry name" value="Serpins"/>
    <property type="match status" value="1"/>
</dbReference>
<dbReference type="Gene3D" id="2.30.39.10">
    <property type="entry name" value="Alpha-1-antitrypsin, domain 1"/>
    <property type="match status" value="1"/>
</dbReference>
<name>A0ABT9YBP9_9BACI</name>
<evidence type="ECO:0000259" key="4">
    <source>
        <dbReference type="SMART" id="SM00093"/>
    </source>
</evidence>
<sequence length="405" mass="45635">MRLRFFILGFFVVTSAGCGTLANQEEEKPQAPDPSPEEVKYEPASAQSTFGVELFQEVYQNSLEENMLISPYSVQLALLMTANGLADEERKTLLESLQLGDRNLDELNREVQKITESFDSLPHAELKTAHSVWHKKGLDVEDDYQELLHTFYNGEIREISESEPAKEINDWVNDNTDGYISELLDEVPMDTVAYLINAVYFDANWKEPFEENLTKPGPFHLLNGETIEHPMMNQTGEFALFEESTFRALKLPYEDDGFSMAIILPGEDEFEEVAHSFSPAVFWTDLWRDVEVDVSLPTFTFSADYSLVPALSELGMGSLFNGGLDFSPMFGSGFSYAINDVIHKTFINVDEEGTEAAAVTAVDLRESATMIENSFIVNRPFIFAIIDENTETILFIGSVERPVLE</sequence>
<evidence type="ECO:0000256" key="3">
    <source>
        <dbReference type="SAM" id="MobiDB-lite"/>
    </source>
</evidence>
<dbReference type="InterPro" id="IPR023796">
    <property type="entry name" value="Serpin_dom"/>
</dbReference>
<dbReference type="InterPro" id="IPR042178">
    <property type="entry name" value="Serpin_sf_1"/>
</dbReference>
<dbReference type="InterPro" id="IPR023795">
    <property type="entry name" value="Serpin_CS"/>
</dbReference>
<proteinExistence type="inferred from homology"/>
<gene>
    <name evidence="5" type="ORF">J2S05_000037</name>
</gene>
<dbReference type="Proteomes" id="UP001225034">
    <property type="component" value="Unassembled WGS sequence"/>
</dbReference>